<keyword evidence="2" id="KW-0472">Membrane</keyword>
<keyword evidence="4" id="KW-1185">Reference proteome</keyword>
<keyword evidence="2" id="KW-0812">Transmembrane</keyword>
<evidence type="ECO:0000313" key="3">
    <source>
        <dbReference type="EMBL" id="GBP37326.1"/>
    </source>
</evidence>
<feature type="compositionally biased region" description="Basic and acidic residues" evidence="1">
    <location>
        <begin position="115"/>
        <end position="126"/>
    </location>
</feature>
<organism evidence="3 4">
    <name type="scientific">Eumeta variegata</name>
    <name type="common">Bagworm moth</name>
    <name type="synonym">Eumeta japonica</name>
    <dbReference type="NCBI Taxonomy" id="151549"/>
    <lineage>
        <taxon>Eukaryota</taxon>
        <taxon>Metazoa</taxon>
        <taxon>Ecdysozoa</taxon>
        <taxon>Arthropoda</taxon>
        <taxon>Hexapoda</taxon>
        <taxon>Insecta</taxon>
        <taxon>Pterygota</taxon>
        <taxon>Neoptera</taxon>
        <taxon>Endopterygota</taxon>
        <taxon>Lepidoptera</taxon>
        <taxon>Glossata</taxon>
        <taxon>Ditrysia</taxon>
        <taxon>Tineoidea</taxon>
        <taxon>Psychidae</taxon>
        <taxon>Oiketicinae</taxon>
        <taxon>Eumeta</taxon>
    </lineage>
</organism>
<comment type="caution">
    <text evidence="3">The sequence shown here is derived from an EMBL/GenBank/DDBJ whole genome shotgun (WGS) entry which is preliminary data.</text>
</comment>
<evidence type="ECO:0000313" key="4">
    <source>
        <dbReference type="Proteomes" id="UP000299102"/>
    </source>
</evidence>
<dbReference type="EMBL" id="BGZK01000332">
    <property type="protein sequence ID" value="GBP37326.1"/>
    <property type="molecule type" value="Genomic_DNA"/>
</dbReference>
<feature type="region of interest" description="Disordered" evidence="1">
    <location>
        <begin position="105"/>
        <end position="126"/>
    </location>
</feature>
<feature type="transmembrane region" description="Helical" evidence="2">
    <location>
        <begin position="20"/>
        <end position="37"/>
    </location>
</feature>
<reference evidence="3 4" key="1">
    <citation type="journal article" date="2019" name="Commun. Biol.">
        <title>The bagworm genome reveals a unique fibroin gene that provides high tensile strength.</title>
        <authorList>
            <person name="Kono N."/>
            <person name="Nakamura H."/>
            <person name="Ohtoshi R."/>
            <person name="Tomita M."/>
            <person name="Numata K."/>
            <person name="Arakawa K."/>
        </authorList>
    </citation>
    <scope>NUCLEOTIDE SEQUENCE [LARGE SCALE GENOMIC DNA]</scope>
</reference>
<evidence type="ECO:0000256" key="2">
    <source>
        <dbReference type="SAM" id="Phobius"/>
    </source>
</evidence>
<name>A0A4C1VES0_EUMVA</name>
<proteinExistence type="predicted"/>
<sequence length="146" mass="17192">MTRGNSADRATAPPPRAPRRGLLSFLAVVLLLIRMVPYQKYFGGRERVRERRSHHIRRLIAARRYKYVMSRRPLINLHSRDDTPRHGPLPNAPRVADTIATLRPYRPRFNSSGDTRPELRRFQSEPHHRSRRILNLRVDHIIRSLP</sequence>
<accession>A0A4C1VES0</accession>
<protein>
    <submittedName>
        <fullName evidence="3">Uncharacterized protein</fullName>
    </submittedName>
</protein>
<keyword evidence="2" id="KW-1133">Transmembrane helix</keyword>
<gene>
    <name evidence="3" type="ORF">EVAR_22785_1</name>
</gene>
<dbReference type="Proteomes" id="UP000299102">
    <property type="component" value="Unassembled WGS sequence"/>
</dbReference>
<dbReference type="AlphaFoldDB" id="A0A4C1VES0"/>
<evidence type="ECO:0000256" key="1">
    <source>
        <dbReference type="SAM" id="MobiDB-lite"/>
    </source>
</evidence>